<evidence type="ECO:0000313" key="3">
    <source>
        <dbReference type="Proteomes" id="UP000030680"/>
    </source>
</evidence>
<sequence length="303" mass="35212">MLYIKTPVWRSQVYSFLLQKECKKSGNSNSYERNGSRSRWLVISLKPIRKYKIYLDSELISSCASLAGKLNISKSEERAKDGTSSSDKVPFNYYQFYDLNPAEPKSCKPSLLDLHKLERDPNTSPNSFPTLVLNADFQPVSYYPLSLWPWYETIKAVLLEKVVVLETYEKTIRSPSLSLKLPSVVALKEFRRMTGRQPIFTRFNVFLRDDFACQYCGKRYRSVDLSFDHIVPRSKGGHSCWTNVVTACFQCNFKKGNRLVEETKDMRLLRYPRSPTFYELQVKAQKLSPKISHTTWNAYLMLP</sequence>
<name>M2XRH9_GALSU</name>
<protein>
    <submittedName>
        <fullName evidence="2">HNH endonuclease family protein</fullName>
    </submittedName>
</protein>
<dbReference type="STRING" id="130081.M2XRH9"/>
<dbReference type="CDD" id="cd00085">
    <property type="entry name" value="HNHc"/>
    <property type="match status" value="1"/>
</dbReference>
<dbReference type="InterPro" id="IPR052892">
    <property type="entry name" value="NA-targeting_endonuclease"/>
</dbReference>
<keyword evidence="2" id="KW-0255">Endonuclease</keyword>
<dbReference type="EMBL" id="KB454484">
    <property type="protein sequence ID" value="EME32837.1"/>
    <property type="molecule type" value="Genomic_DNA"/>
</dbReference>
<dbReference type="AlphaFoldDB" id="M2XRH9"/>
<keyword evidence="3" id="KW-1185">Reference proteome</keyword>
<dbReference type="GO" id="GO:0004519">
    <property type="term" value="F:endonuclease activity"/>
    <property type="evidence" value="ECO:0007669"/>
    <property type="project" value="UniProtKB-KW"/>
</dbReference>
<evidence type="ECO:0000313" key="2">
    <source>
        <dbReference type="EMBL" id="EME32837.1"/>
    </source>
</evidence>
<gene>
    <name evidence="2" type="ORF">Gasu_01920</name>
</gene>
<dbReference type="PANTHER" id="PTHR33877:SF2">
    <property type="entry name" value="OS07G0170200 PROTEIN"/>
    <property type="match status" value="1"/>
</dbReference>
<dbReference type="InterPro" id="IPR003615">
    <property type="entry name" value="HNH_nuc"/>
</dbReference>
<dbReference type="eggNOG" id="ENOG502QQI3">
    <property type="taxonomic scope" value="Eukaryota"/>
</dbReference>
<keyword evidence="2" id="KW-0378">Hydrolase</keyword>
<dbReference type="Gramene" id="EME32837">
    <property type="protein sequence ID" value="EME32837"/>
    <property type="gene ID" value="Gasu_01920"/>
</dbReference>
<dbReference type="InterPro" id="IPR029471">
    <property type="entry name" value="HNH_5"/>
</dbReference>
<feature type="domain" description="HNH nuclease" evidence="1">
    <location>
        <begin position="200"/>
        <end position="253"/>
    </location>
</feature>
<dbReference type="GeneID" id="17091382"/>
<dbReference type="Gene3D" id="1.10.30.50">
    <property type="match status" value="1"/>
</dbReference>
<organism evidence="2 3">
    <name type="scientific">Galdieria sulphuraria</name>
    <name type="common">Red alga</name>
    <dbReference type="NCBI Taxonomy" id="130081"/>
    <lineage>
        <taxon>Eukaryota</taxon>
        <taxon>Rhodophyta</taxon>
        <taxon>Bangiophyceae</taxon>
        <taxon>Galdieriales</taxon>
        <taxon>Galdieriaceae</taxon>
        <taxon>Galdieria</taxon>
    </lineage>
</organism>
<dbReference type="PANTHER" id="PTHR33877">
    <property type="entry name" value="SLL1193 PROTEIN"/>
    <property type="match status" value="1"/>
</dbReference>
<proteinExistence type="predicted"/>
<dbReference type="Proteomes" id="UP000030680">
    <property type="component" value="Unassembled WGS sequence"/>
</dbReference>
<reference evidence="3" key="1">
    <citation type="journal article" date="2013" name="Science">
        <title>Gene transfer from bacteria and archaea facilitated evolution of an extremophilic eukaryote.</title>
        <authorList>
            <person name="Schonknecht G."/>
            <person name="Chen W.H."/>
            <person name="Ternes C.M."/>
            <person name="Barbier G.G."/>
            <person name="Shrestha R.P."/>
            <person name="Stanke M."/>
            <person name="Brautigam A."/>
            <person name="Baker B.J."/>
            <person name="Banfield J.F."/>
            <person name="Garavito R.M."/>
            <person name="Carr K."/>
            <person name="Wilkerson C."/>
            <person name="Rensing S.A."/>
            <person name="Gagneul D."/>
            <person name="Dickenson N.E."/>
            <person name="Oesterhelt C."/>
            <person name="Lercher M.J."/>
            <person name="Weber A.P."/>
        </authorList>
    </citation>
    <scope>NUCLEOTIDE SEQUENCE [LARGE SCALE GENOMIC DNA]</scope>
    <source>
        <strain evidence="3">074W</strain>
    </source>
</reference>
<dbReference type="OrthoDB" id="2127950at2759"/>
<dbReference type="RefSeq" id="XP_005709357.1">
    <property type="nucleotide sequence ID" value="XM_005709300.1"/>
</dbReference>
<dbReference type="KEGG" id="gsl:Gasu_01920"/>
<dbReference type="Pfam" id="PF14279">
    <property type="entry name" value="HNH_5"/>
    <property type="match status" value="1"/>
</dbReference>
<keyword evidence="2" id="KW-0540">Nuclease</keyword>
<evidence type="ECO:0000259" key="1">
    <source>
        <dbReference type="SMART" id="SM00507"/>
    </source>
</evidence>
<accession>M2XRH9</accession>
<dbReference type="SMART" id="SM00507">
    <property type="entry name" value="HNHc"/>
    <property type="match status" value="1"/>
</dbReference>